<comment type="caution">
    <text evidence="1">The sequence shown here is derived from an EMBL/GenBank/DDBJ whole genome shotgun (WGS) entry which is preliminary data.</text>
</comment>
<organism evidence="1 2">
    <name type="scientific">Thermoproteus sp. AZ2</name>
    <dbReference type="NCBI Taxonomy" id="1609232"/>
    <lineage>
        <taxon>Archaea</taxon>
        <taxon>Thermoproteota</taxon>
        <taxon>Thermoprotei</taxon>
        <taxon>Thermoproteales</taxon>
        <taxon>Thermoproteaceae</taxon>
        <taxon>Thermoproteus</taxon>
    </lineage>
</organism>
<gene>
    <name evidence="1" type="ORF">TU35_004030</name>
</gene>
<reference evidence="1" key="1">
    <citation type="submission" date="2024-07" db="EMBL/GenBank/DDBJ databases">
        <title>Metagenome and Metagenome-Assembled Genomes of Archaea from a hot spring from the geothermal field of Los Azufres, Mexico.</title>
        <authorList>
            <person name="Marin-Paredes R."/>
            <person name="Martinez-Romero E."/>
            <person name="Servin-Garciduenas L.E."/>
        </authorList>
    </citation>
    <scope>NUCLEOTIDE SEQUENCE</scope>
</reference>
<evidence type="ECO:0000313" key="2">
    <source>
        <dbReference type="Proteomes" id="UP000033636"/>
    </source>
</evidence>
<proteinExistence type="predicted"/>
<accession>A0ACC6V090</accession>
<sequence>MRLYWVGIAVAALSALPTISEVVYVAGSIASAPIFSVGSHYIVVGSTQYPILVLPYYLGTIIAAVATAFGWLFEAKLRVRPKGGAVALSLLAVALALPLPLIFYENNLNIIIISNILRYISPLLYLLSIILGLIEHYIYINRKSIVIADLESVAEKTQKV</sequence>
<dbReference type="EMBL" id="JZWT02000008">
    <property type="protein sequence ID" value="MFB6490410.1"/>
    <property type="molecule type" value="Genomic_DNA"/>
</dbReference>
<protein>
    <submittedName>
        <fullName evidence="1">Uncharacterized protein</fullName>
    </submittedName>
</protein>
<dbReference type="Proteomes" id="UP000033636">
    <property type="component" value="Unassembled WGS sequence"/>
</dbReference>
<name>A0ACC6V090_9CREN</name>
<evidence type="ECO:0000313" key="1">
    <source>
        <dbReference type="EMBL" id="MFB6490410.1"/>
    </source>
</evidence>